<reference evidence="2" key="1">
    <citation type="journal article" date="2016" name="Sci. Rep.">
        <title>Genome analysis of the kiwifruit canker pathogen Pseudomonas syringae pv. actinidiae biovar 5.</title>
        <authorList>
            <person name="Fujikawa T."/>
            <person name="Sawada H."/>
        </authorList>
    </citation>
    <scope>NUCLEOTIDE SEQUENCE [LARGE SCALE GENOMIC DNA]</scope>
    <source>
        <strain evidence="2">MAFF 212061</strain>
    </source>
</reference>
<name>A0A261WIG0_9PSED</name>
<dbReference type="InterPro" id="IPR037210">
    <property type="entry name" value="YoaC-like_sf"/>
</dbReference>
<dbReference type="Proteomes" id="UP000217163">
    <property type="component" value="Unassembled WGS sequence"/>
</dbReference>
<dbReference type="EMBL" id="NKQU01000565">
    <property type="protein sequence ID" value="OZI85951.1"/>
    <property type="molecule type" value="Genomic_DNA"/>
</dbReference>
<dbReference type="AlphaFoldDB" id="A0A261WIG0"/>
<comment type="caution">
    <text evidence="1">The sequence shown here is derived from an EMBL/GenBank/DDBJ whole genome shotgun (WGS) entry which is preliminary data.</text>
</comment>
<protein>
    <submittedName>
        <fullName evidence="1">Uncharacterized protein</fullName>
    </submittedName>
</protein>
<proteinExistence type="predicted"/>
<sequence>MPDPIRVVFTNDAFDAAFRYAENLCSDPSHAINEVVILVPAMANIKVSTTIGAFLGATRVKALEKGERTTVVGKPARLMTKRTLTYFSPGTLVICPYASKDIMDKVDAAGQVAAVIALPWGEDAVAEWIKSWSPMVDGVRQTQRAKLIDDPVVVKAMESLTRRVNPSNPLSHPNDKEHAVRTLKILRRKNHSLDADDIRAWAVAHGWKPDAADELAVLAIKIAGLKTKPTLDRLEAAATTYANWVEAAKK</sequence>
<organism evidence="1 2">
    <name type="scientific">Pseudomonas avellanae</name>
    <dbReference type="NCBI Taxonomy" id="46257"/>
    <lineage>
        <taxon>Bacteria</taxon>
        <taxon>Pseudomonadati</taxon>
        <taxon>Pseudomonadota</taxon>
        <taxon>Gammaproteobacteria</taxon>
        <taxon>Pseudomonadales</taxon>
        <taxon>Pseudomonadaceae</taxon>
        <taxon>Pseudomonas</taxon>
    </lineage>
</organism>
<gene>
    <name evidence="1" type="ORF">CFN58_15365</name>
</gene>
<dbReference type="Gene3D" id="1.20.1290.30">
    <property type="match status" value="1"/>
</dbReference>
<accession>A0A261WIG0</accession>
<evidence type="ECO:0000313" key="2">
    <source>
        <dbReference type="Proteomes" id="UP000217163"/>
    </source>
</evidence>
<evidence type="ECO:0000313" key="1">
    <source>
        <dbReference type="EMBL" id="OZI85951.1"/>
    </source>
</evidence>